<keyword evidence="2" id="KW-0472">Membrane</keyword>
<sequence>MSRFSGPRQRRSIRRPLRSRTLPRWWPLPVCALLGATAGGAYGVVKTPEYTATSYVVVTPAEKADPSVALGFAQAYGRVATQVAVIGDAQVWAGVSANTLRGSVQTATSPDAPMIAITATSPRAGDAAGMANAVARALTLNGAHTQAATGVKVVQFSRAAKPLAPSSPSATLTTLVGGCAGGLLGGLTLLARPRRRPASASASGTEAAASVPAPAGASSVPQEVG</sequence>
<evidence type="ECO:0000256" key="2">
    <source>
        <dbReference type="SAM" id="Phobius"/>
    </source>
</evidence>
<name>A0ABV9UQL1_9ACTN</name>
<reference evidence="4" key="1">
    <citation type="journal article" date="2019" name="Int. J. Syst. Evol. Microbiol.">
        <title>The Global Catalogue of Microorganisms (GCM) 10K type strain sequencing project: providing services to taxonomists for standard genome sequencing and annotation.</title>
        <authorList>
            <consortium name="The Broad Institute Genomics Platform"/>
            <consortium name="The Broad Institute Genome Sequencing Center for Infectious Disease"/>
            <person name="Wu L."/>
            <person name="Ma J."/>
        </authorList>
    </citation>
    <scope>NUCLEOTIDE SEQUENCE [LARGE SCALE GENOMIC DNA]</scope>
    <source>
        <strain evidence="4">CCM 7224</strain>
    </source>
</reference>
<dbReference type="EMBL" id="JBHSIZ010000030">
    <property type="protein sequence ID" value="MFC4959457.1"/>
    <property type="molecule type" value="Genomic_DNA"/>
</dbReference>
<dbReference type="Proteomes" id="UP001595834">
    <property type="component" value="Unassembled WGS sequence"/>
</dbReference>
<proteinExistence type="predicted"/>
<comment type="caution">
    <text evidence="3">The sequence shown here is derived from an EMBL/GenBank/DDBJ whole genome shotgun (WGS) entry which is preliminary data.</text>
</comment>
<organism evidence="3 4">
    <name type="scientific">Streptomyces mauvecolor</name>
    <dbReference type="NCBI Taxonomy" id="58345"/>
    <lineage>
        <taxon>Bacteria</taxon>
        <taxon>Bacillati</taxon>
        <taxon>Actinomycetota</taxon>
        <taxon>Actinomycetes</taxon>
        <taxon>Kitasatosporales</taxon>
        <taxon>Streptomycetaceae</taxon>
        <taxon>Streptomyces</taxon>
    </lineage>
</organism>
<keyword evidence="2" id="KW-1133">Transmembrane helix</keyword>
<accession>A0ABV9UQL1</accession>
<evidence type="ECO:0000256" key="1">
    <source>
        <dbReference type="SAM" id="MobiDB-lite"/>
    </source>
</evidence>
<dbReference type="RefSeq" id="WP_344377002.1">
    <property type="nucleotide sequence ID" value="NZ_BAAASQ010000016.1"/>
</dbReference>
<protein>
    <submittedName>
        <fullName evidence="3">Lipopolysaccharide biosynthesis protein</fullName>
    </submittedName>
</protein>
<keyword evidence="4" id="KW-1185">Reference proteome</keyword>
<evidence type="ECO:0000313" key="3">
    <source>
        <dbReference type="EMBL" id="MFC4959457.1"/>
    </source>
</evidence>
<evidence type="ECO:0000313" key="4">
    <source>
        <dbReference type="Proteomes" id="UP001595834"/>
    </source>
</evidence>
<feature type="region of interest" description="Disordered" evidence="1">
    <location>
        <begin position="194"/>
        <end position="225"/>
    </location>
</feature>
<gene>
    <name evidence="3" type="ORF">ACFPFX_24500</name>
</gene>
<feature type="compositionally biased region" description="Low complexity" evidence="1">
    <location>
        <begin position="198"/>
        <end position="225"/>
    </location>
</feature>
<feature type="transmembrane region" description="Helical" evidence="2">
    <location>
        <begin position="170"/>
        <end position="191"/>
    </location>
</feature>
<keyword evidence="2" id="KW-0812">Transmembrane</keyword>